<keyword evidence="4 5" id="KW-0472">Membrane</keyword>
<keyword evidence="8" id="KW-1185">Reference proteome</keyword>
<dbReference type="EMBL" id="VCMV01000013">
    <property type="protein sequence ID" value="KAB0267734.1"/>
    <property type="molecule type" value="Genomic_DNA"/>
</dbReference>
<dbReference type="GO" id="GO:0016874">
    <property type="term" value="F:ligase activity"/>
    <property type="evidence" value="ECO:0007669"/>
    <property type="project" value="UniProtKB-KW"/>
</dbReference>
<keyword evidence="7" id="KW-0436">Ligase</keyword>
<dbReference type="PANTHER" id="PTHR37422:SF13">
    <property type="entry name" value="LIPOPOLYSACCHARIDE BIOSYNTHESIS PROTEIN PA4999-RELATED"/>
    <property type="match status" value="1"/>
</dbReference>
<feature type="transmembrane region" description="Helical" evidence="5">
    <location>
        <begin position="251"/>
        <end position="282"/>
    </location>
</feature>
<evidence type="ECO:0000259" key="6">
    <source>
        <dbReference type="Pfam" id="PF04932"/>
    </source>
</evidence>
<dbReference type="Pfam" id="PF04932">
    <property type="entry name" value="Wzy_C"/>
    <property type="match status" value="1"/>
</dbReference>
<evidence type="ECO:0000256" key="3">
    <source>
        <dbReference type="ARBA" id="ARBA00022989"/>
    </source>
</evidence>
<evidence type="ECO:0000313" key="8">
    <source>
        <dbReference type="Proteomes" id="UP000325684"/>
    </source>
</evidence>
<proteinExistence type="predicted"/>
<feature type="transmembrane region" description="Helical" evidence="5">
    <location>
        <begin position="16"/>
        <end position="35"/>
    </location>
</feature>
<name>A0A5N3PDE9_9HYPH</name>
<dbReference type="OrthoDB" id="4391260at2"/>
<comment type="subcellular location">
    <subcellularLocation>
        <location evidence="1">Membrane</location>
        <topology evidence="1">Multi-pass membrane protein</topology>
    </subcellularLocation>
</comment>
<reference evidence="7 8" key="1">
    <citation type="journal article" date="2019" name="Microorganisms">
        <title>Genome Insights into the Novel Species Microvirga brassicacearum, a Rapeseed Endophyte with Biotechnological Potential.</title>
        <authorList>
            <person name="Jimenez-Gomez A."/>
            <person name="Saati-Santamaria Z."/>
            <person name="Igual J.M."/>
            <person name="Rivas R."/>
            <person name="Mateos P.F."/>
            <person name="Garcia-Fraile P."/>
        </authorList>
    </citation>
    <scope>NUCLEOTIDE SEQUENCE [LARGE SCALE GENOMIC DNA]</scope>
    <source>
        <strain evidence="7 8">CDVBN77</strain>
    </source>
</reference>
<protein>
    <submittedName>
        <fullName evidence="7">O-antigen ligase family protein</fullName>
    </submittedName>
</protein>
<keyword evidence="3 5" id="KW-1133">Transmembrane helix</keyword>
<feature type="domain" description="O-antigen ligase-related" evidence="6">
    <location>
        <begin position="255"/>
        <end position="398"/>
    </location>
</feature>
<dbReference type="InterPro" id="IPR051533">
    <property type="entry name" value="WaaL-like"/>
</dbReference>
<feature type="transmembrane region" description="Helical" evidence="5">
    <location>
        <begin position="41"/>
        <end position="60"/>
    </location>
</feature>
<dbReference type="Proteomes" id="UP000325684">
    <property type="component" value="Unassembled WGS sequence"/>
</dbReference>
<dbReference type="PANTHER" id="PTHR37422">
    <property type="entry name" value="TEICHURONIC ACID BIOSYNTHESIS PROTEIN TUAE"/>
    <property type="match status" value="1"/>
</dbReference>
<dbReference type="AlphaFoldDB" id="A0A5N3PDE9"/>
<evidence type="ECO:0000313" key="7">
    <source>
        <dbReference type="EMBL" id="KAB0267734.1"/>
    </source>
</evidence>
<accession>A0A5N3PDE9</accession>
<evidence type="ECO:0000256" key="1">
    <source>
        <dbReference type="ARBA" id="ARBA00004141"/>
    </source>
</evidence>
<dbReference type="InterPro" id="IPR007016">
    <property type="entry name" value="O-antigen_ligase-rel_domated"/>
</dbReference>
<feature type="transmembrane region" description="Helical" evidence="5">
    <location>
        <begin position="288"/>
        <end position="309"/>
    </location>
</feature>
<feature type="transmembrane region" description="Helical" evidence="5">
    <location>
        <begin position="151"/>
        <end position="170"/>
    </location>
</feature>
<feature type="transmembrane region" description="Helical" evidence="5">
    <location>
        <begin position="97"/>
        <end position="115"/>
    </location>
</feature>
<keyword evidence="2 5" id="KW-0812">Transmembrane</keyword>
<evidence type="ECO:0000256" key="5">
    <source>
        <dbReference type="SAM" id="Phobius"/>
    </source>
</evidence>
<dbReference type="GO" id="GO:0016020">
    <property type="term" value="C:membrane"/>
    <property type="evidence" value="ECO:0007669"/>
    <property type="project" value="UniProtKB-SubCell"/>
</dbReference>
<feature type="transmembrane region" description="Helical" evidence="5">
    <location>
        <begin position="424"/>
        <end position="452"/>
    </location>
</feature>
<feature type="transmembrane region" description="Helical" evidence="5">
    <location>
        <begin position="182"/>
        <end position="207"/>
    </location>
</feature>
<comment type="caution">
    <text evidence="7">The sequence shown here is derived from an EMBL/GenBank/DDBJ whole genome shotgun (WGS) entry which is preliminary data.</text>
</comment>
<organism evidence="7 8">
    <name type="scientific">Microvirga brassicacearum</name>
    <dbReference type="NCBI Taxonomy" id="2580413"/>
    <lineage>
        <taxon>Bacteria</taxon>
        <taxon>Pseudomonadati</taxon>
        <taxon>Pseudomonadota</taxon>
        <taxon>Alphaproteobacteria</taxon>
        <taxon>Hyphomicrobiales</taxon>
        <taxon>Methylobacteriaceae</taxon>
        <taxon>Microvirga</taxon>
    </lineage>
</organism>
<feature type="transmembrane region" description="Helical" evidence="5">
    <location>
        <begin position="127"/>
        <end position="145"/>
    </location>
</feature>
<evidence type="ECO:0000256" key="4">
    <source>
        <dbReference type="ARBA" id="ARBA00023136"/>
    </source>
</evidence>
<feature type="transmembrane region" description="Helical" evidence="5">
    <location>
        <begin position="67"/>
        <end position="85"/>
    </location>
</feature>
<sequence>MRSAMMIETARQDRQISLAIPAAITLGWILTLLIAPDLGLIAYAAPLVVPAVCLALVGLYHSPRRCPLTTILLLVTVTFVLSLNFRQRELGETGLDWQNGTKFVVWSAIIGLGILRWRELAALMGKPLTGLSLTYAAIALLSATWSEVPAYTAASAIGMLAYLVLACLLVRDLNEVAILRIVVGSLAAYIMAGLLAGALSFDIAWLAPSADESINRLQGFSGHPNTFGQQAAVFITLTVIAWRLRAFGNGAACALLIIGCVAILASGSRTNLAAALIAWFVIALRSSPWRHMVVLAGMTAVATLLMIAATGDLSEIGALAKGLSRTGAEGEVFTLTGRTELWATAWHLITEKPLFGWGYNGIEDIMSRTVSVGFEGTAINAHNMLLQSLASLGFVGSLPAIAAISLLCLRFFTKPDPARDQIAVLLLVSGLGEVGIAATPILLTVVVFYFFARDGQQCVGSRRHEL</sequence>
<gene>
    <name evidence="7" type="ORF">FEZ63_10685</name>
</gene>
<feature type="transmembrane region" description="Helical" evidence="5">
    <location>
        <begin position="389"/>
        <end position="412"/>
    </location>
</feature>
<evidence type="ECO:0000256" key="2">
    <source>
        <dbReference type="ARBA" id="ARBA00022692"/>
    </source>
</evidence>